<gene>
    <name evidence="5" type="ORF">JCM19235_5784</name>
</gene>
<dbReference type="STRING" id="990268.JCM19235_5784"/>
<dbReference type="GO" id="GO:0045892">
    <property type="term" value="P:negative regulation of DNA-templated transcription"/>
    <property type="evidence" value="ECO:0007669"/>
    <property type="project" value="InterPro"/>
</dbReference>
<dbReference type="PANTHER" id="PTHR33164:SF13">
    <property type="entry name" value="4-HYDROXYPHENYLACETATE CATABOLISM PROTEIN"/>
    <property type="match status" value="1"/>
</dbReference>
<protein>
    <submittedName>
        <fullName evidence="5">Homoprotocatechuate degradative operon repressor</fullName>
    </submittedName>
</protein>
<evidence type="ECO:0000256" key="1">
    <source>
        <dbReference type="ARBA" id="ARBA00023015"/>
    </source>
</evidence>
<dbReference type="EMBL" id="BBMR01000001">
    <property type="protein sequence ID" value="GAL17235.1"/>
    <property type="molecule type" value="Genomic_DNA"/>
</dbReference>
<dbReference type="SMART" id="SM00347">
    <property type="entry name" value="HTH_MARR"/>
    <property type="match status" value="1"/>
</dbReference>
<comment type="caution">
    <text evidence="5">The sequence shown here is derived from an EMBL/GenBank/DDBJ whole genome shotgun (WGS) entry which is preliminary data.</text>
</comment>
<name>A0A090RP80_9VIBR</name>
<dbReference type="Gene3D" id="1.10.10.10">
    <property type="entry name" value="Winged helix-like DNA-binding domain superfamily/Winged helix DNA-binding domain"/>
    <property type="match status" value="1"/>
</dbReference>
<keyword evidence="6" id="KW-1185">Reference proteome</keyword>
<dbReference type="GO" id="GO:0003700">
    <property type="term" value="F:DNA-binding transcription factor activity"/>
    <property type="evidence" value="ECO:0007669"/>
    <property type="project" value="InterPro"/>
</dbReference>
<keyword evidence="1" id="KW-0805">Transcription regulation</keyword>
<dbReference type="InterPro" id="IPR023187">
    <property type="entry name" value="Tscrpt_reg_MarR-type_CS"/>
</dbReference>
<sequence length="145" mass="16880">MKVNLVTKYEDSLPLQLIRARDIAMEYFRPVLASNDLTEQQWRVMRVLDTKGEIDFTTLSRESCILSPSLTGIINRLEKLGYVEKKKCEHDGRKSYIHLTAKAESLVERLRPQIEEQYVALKERIGEDRYSELSNLLNELIASKH</sequence>
<dbReference type="PROSITE" id="PS50995">
    <property type="entry name" value="HTH_MARR_2"/>
    <property type="match status" value="1"/>
</dbReference>
<dbReference type="PANTHER" id="PTHR33164">
    <property type="entry name" value="TRANSCRIPTIONAL REGULATOR, MARR FAMILY"/>
    <property type="match status" value="1"/>
</dbReference>
<dbReference type="AlphaFoldDB" id="A0A090RP80"/>
<evidence type="ECO:0000256" key="2">
    <source>
        <dbReference type="ARBA" id="ARBA00023125"/>
    </source>
</evidence>
<evidence type="ECO:0000256" key="3">
    <source>
        <dbReference type="ARBA" id="ARBA00023163"/>
    </source>
</evidence>
<dbReference type="NCBIfam" id="TIGR02337">
    <property type="entry name" value="HpaR"/>
    <property type="match status" value="1"/>
</dbReference>
<evidence type="ECO:0000313" key="5">
    <source>
        <dbReference type="EMBL" id="GAL17235.1"/>
    </source>
</evidence>
<organism evidence="5 6">
    <name type="scientific">Vibrio maritimus</name>
    <dbReference type="NCBI Taxonomy" id="990268"/>
    <lineage>
        <taxon>Bacteria</taxon>
        <taxon>Pseudomonadati</taxon>
        <taxon>Pseudomonadota</taxon>
        <taxon>Gammaproteobacteria</taxon>
        <taxon>Vibrionales</taxon>
        <taxon>Vibrionaceae</taxon>
        <taxon>Vibrio</taxon>
    </lineage>
</organism>
<evidence type="ECO:0000259" key="4">
    <source>
        <dbReference type="PROSITE" id="PS50995"/>
    </source>
</evidence>
<dbReference type="GO" id="GO:0003677">
    <property type="term" value="F:DNA binding"/>
    <property type="evidence" value="ECO:0007669"/>
    <property type="project" value="UniProtKB-KW"/>
</dbReference>
<keyword evidence="2" id="KW-0238">DNA-binding</keyword>
<keyword evidence="3" id="KW-0804">Transcription</keyword>
<dbReference type="InterPro" id="IPR036390">
    <property type="entry name" value="WH_DNA-bd_sf"/>
</dbReference>
<dbReference type="SUPFAM" id="SSF46785">
    <property type="entry name" value="Winged helix' DNA-binding domain"/>
    <property type="match status" value="1"/>
</dbReference>
<evidence type="ECO:0000313" key="6">
    <source>
        <dbReference type="Proteomes" id="UP000029228"/>
    </source>
</evidence>
<proteinExistence type="predicted"/>
<reference evidence="5 6" key="1">
    <citation type="submission" date="2014-09" db="EMBL/GenBank/DDBJ databases">
        <title>Vibrio maritimus JCM 19235. (C45) whole genome shotgun sequence.</title>
        <authorList>
            <person name="Sawabe T."/>
            <person name="Meirelles P."/>
            <person name="Nakanishi M."/>
            <person name="Sayaka M."/>
            <person name="Hattori M."/>
            <person name="Ohkuma M."/>
        </authorList>
    </citation>
    <scope>NUCLEOTIDE SEQUENCE [LARGE SCALE GENOMIC DNA]</scope>
    <source>
        <strain evidence="6">JCM19235</strain>
    </source>
</reference>
<dbReference type="GO" id="GO:0006950">
    <property type="term" value="P:response to stress"/>
    <property type="evidence" value="ECO:0007669"/>
    <property type="project" value="TreeGrafter"/>
</dbReference>
<dbReference type="Proteomes" id="UP000029228">
    <property type="component" value="Unassembled WGS sequence"/>
</dbReference>
<accession>A0A090RP80</accession>
<dbReference type="InterPro" id="IPR036388">
    <property type="entry name" value="WH-like_DNA-bd_sf"/>
</dbReference>
<feature type="domain" description="HTH marR-type" evidence="4">
    <location>
        <begin position="10"/>
        <end position="142"/>
    </location>
</feature>
<dbReference type="Pfam" id="PF01047">
    <property type="entry name" value="MarR"/>
    <property type="match status" value="1"/>
</dbReference>
<dbReference type="PROSITE" id="PS01117">
    <property type="entry name" value="HTH_MARR_1"/>
    <property type="match status" value="1"/>
</dbReference>
<dbReference type="InterPro" id="IPR000835">
    <property type="entry name" value="HTH_MarR-typ"/>
</dbReference>
<dbReference type="OrthoDB" id="8588347at2"/>
<dbReference type="InterPro" id="IPR012712">
    <property type="entry name" value="HpaR/FarR"/>
</dbReference>
<dbReference type="InterPro" id="IPR039422">
    <property type="entry name" value="MarR/SlyA-like"/>
</dbReference>